<dbReference type="EMBL" id="CAKOGL010000004">
    <property type="protein sequence ID" value="CAH2085148.1"/>
    <property type="molecule type" value="Genomic_DNA"/>
</dbReference>
<gene>
    <name evidence="1" type="ORF">EEDITHA_LOCUS1653</name>
</gene>
<dbReference type="AlphaFoldDB" id="A0AAU9TER4"/>
<proteinExistence type="predicted"/>
<sequence>MDGNNRDRFDGGVMDYGAAVGDRRGGGLDYDGGNSVDDWGGVDDWGSVDYWGSVDDWGMDYGGSMNNSGFNNWDSSNGVDSVYWRAMVDNLAALGDGGLGADDWHGGVDNRCSVDHGGSVNCSHYWGLMGQEKAGAGSRAGEDGSEYQLKKSTIVL</sequence>
<protein>
    <submittedName>
        <fullName evidence="1">Uncharacterized protein</fullName>
    </submittedName>
</protein>
<keyword evidence="2" id="KW-1185">Reference proteome</keyword>
<evidence type="ECO:0000313" key="1">
    <source>
        <dbReference type="EMBL" id="CAH2085148.1"/>
    </source>
</evidence>
<reference evidence="1" key="1">
    <citation type="submission" date="2022-03" db="EMBL/GenBank/DDBJ databases">
        <authorList>
            <person name="Tunstrom K."/>
        </authorList>
    </citation>
    <scope>NUCLEOTIDE SEQUENCE</scope>
</reference>
<comment type="caution">
    <text evidence="1">The sequence shown here is derived from an EMBL/GenBank/DDBJ whole genome shotgun (WGS) entry which is preliminary data.</text>
</comment>
<accession>A0AAU9TER4</accession>
<name>A0AAU9TER4_EUPED</name>
<evidence type="ECO:0000313" key="2">
    <source>
        <dbReference type="Proteomes" id="UP001153954"/>
    </source>
</evidence>
<organism evidence="1 2">
    <name type="scientific">Euphydryas editha</name>
    <name type="common">Edith's checkerspot</name>
    <dbReference type="NCBI Taxonomy" id="104508"/>
    <lineage>
        <taxon>Eukaryota</taxon>
        <taxon>Metazoa</taxon>
        <taxon>Ecdysozoa</taxon>
        <taxon>Arthropoda</taxon>
        <taxon>Hexapoda</taxon>
        <taxon>Insecta</taxon>
        <taxon>Pterygota</taxon>
        <taxon>Neoptera</taxon>
        <taxon>Endopterygota</taxon>
        <taxon>Lepidoptera</taxon>
        <taxon>Glossata</taxon>
        <taxon>Ditrysia</taxon>
        <taxon>Papilionoidea</taxon>
        <taxon>Nymphalidae</taxon>
        <taxon>Nymphalinae</taxon>
        <taxon>Euphydryas</taxon>
    </lineage>
</organism>
<dbReference type="Proteomes" id="UP001153954">
    <property type="component" value="Unassembled WGS sequence"/>
</dbReference>